<dbReference type="KEGG" id="zju:107429535"/>
<dbReference type="GeneID" id="107429535"/>
<accession>A0A6P4AKX3</accession>
<reference evidence="3" key="1">
    <citation type="submission" date="2025-08" db="UniProtKB">
        <authorList>
            <consortium name="RefSeq"/>
        </authorList>
    </citation>
    <scope>IDENTIFICATION</scope>
    <source>
        <tissue evidence="3">Seedling</tissue>
    </source>
</reference>
<dbReference type="FunCoup" id="A0A6P4AKX3">
    <property type="interactions" value="2"/>
</dbReference>
<organism evidence="2 3">
    <name type="scientific">Ziziphus jujuba</name>
    <name type="common">Chinese jujube</name>
    <name type="synonym">Ziziphus sativa</name>
    <dbReference type="NCBI Taxonomy" id="326968"/>
    <lineage>
        <taxon>Eukaryota</taxon>
        <taxon>Viridiplantae</taxon>
        <taxon>Streptophyta</taxon>
        <taxon>Embryophyta</taxon>
        <taxon>Tracheophyta</taxon>
        <taxon>Spermatophyta</taxon>
        <taxon>Magnoliopsida</taxon>
        <taxon>eudicotyledons</taxon>
        <taxon>Gunneridae</taxon>
        <taxon>Pentapetalae</taxon>
        <taxon>rosids</taxon>
        <taxon>fabids</taxon>
        <taxon>Rosales</taxon>
        <taxon>Rhamnaceae</taxon>
        <taxon>Paliureae</taxon>
        <taxon>Ziziphus</taxon>
    </lineage>
</organism>
<evidence type="ECO:0000313" key="3">
    <source>
        <dbReference type="RefSeq" id="XP_015895730.1"/>
    </source>
</evidence>
<protein>
    <submittedName>
        <fullName evidence="3">Uncharacterized protein LOC107429535</fullName>
    </submittedName>
</protein>
<feature type="compositionally biased region" description="Basic and acidic residues" evidence="1">
    <location>
        <begin position="95"/>
        <end position="105"/>
    </location>
</feature>
<dbReference type="Proteomes" id="UP001652623">
    <property type="component" value="Chromosome 12"/>
</dbReference>
<gene>
    <name evidence="3" type="primary">LOC107429535</name>
</gene>
<name>A0A6P4AKX3_ZIZJJ</name>
<dbReference type="PANTHER" id="PTHR36756:SF1">
    <property type="entry name" value="EXPRESSED PROTEIN"/>
    <property type="match status" value="1"/>
</dbReference>
<sequence>MGGVVPSDVDNRRRLPQWMLRVSAAKQVRKNDTVEENSMNLEEGLMSHPGKEHLVLAKEMLLENSHCRSKCDPKRRKRNSKQQDTDCESNGPETLPDKENNEVGRRKVSAARKRRKSNISKFGSSEELEVQPLDVDDVELTVEDLMIIAEEYVRKDKNMDQEQASNGKCESESRLSTRISPTSESEGFADGHNFDRTSPTQNISNSYKSNRRSKSEQAGISASITGDPARDMLDLFLGPLLKKPLQKERKTEFVMDDVAICPKFEIQSQKNMVMEEVATITKKKSSLKDKVAMLLD</sequence>
<proteinExistence type="predicted"/>
<evidence type="ECO:0000313" key="2">
    <source>
        <dbReference type="Proteomes" id="UP001652623"/>
    </source>
</evidence>
<dbReference type="AlphaFoldDB" id="A0A6P4AKX3"/>
<feature type="region of interest" description="Disordered" evidence="1">
    <location>
        <begin position="70"/>
        <end position="118"/>
    </location>
</feature>
<dbReference type="RefSeq" id="XP_015895730.1">
    <property type="nucleotide sequence ID" value="XM_016040244.4"/>
</dbReference>
<feature type="region of interest" description="Disordered" evidence="1">
    <location>
        <begin position="158"/>
        <end position="224"/>
    </location>
</feature>
<feature type="compositionally biased region" description="Basic residues" evidence="1">
    <location>
        <begin position="106"/>
        <end position="118"/>
    </location>
</feature>
<keyword evidence="2" id="KW-1185">Reference proteome</keyword>
<dbReference type="PANTHER" id="PTHR36756">
    <property type="entry name" value="EXPRESSED PROTEIN"/>
    <property type="match status" value="1"/>
</dbReference>
<evidence type="ECO:0000256" key="1">
    <source>
        <dbReference type="SAM" id="MobiDB-lite"/>
    </source>
</evidence>
<dbReference type="InParanoid" id="A0A6P4AKX3"/>
<feature type="compositionally biased region" description="Polar residues" evidence="1">
    <location>
        <begin position="176"/>
        <end position="185"/>
    </location>
</feature>